<evidence type="ECO:0000313" key="1">
    <source>
        <dbReference type="EnsemblPlants" id="TuG1812G0300000229.01.T01.cds427613"/>
    </source>
</evidence>
<accession>A0A8R7PN09</accession>
<reference evidence="1" key="2">
    <citation type="submission" date="2018-03" db="EMBL/GenBank/DDBJ databases">
        <title>The Triticum urartu genome reveals the dynamic nature of wheat genome evolution.</title>
        <authorList>
            <person name="Ling H."/>
            <person name="Ma B."/>
            <person name="Shi X."/>
            <person name="Liu H."/>
            <person name="Dong L."/>
            <person name="Sun H."/>
            <person name="Cao Y."/>
            <person name="Gao Q."/>
            <person name="Zheng S."/>
            <person name="Li Y."/>
            <person name="Yu Y."/>
            <person name="Du H."/>
            <person name="Qi M."/>
            <person name="Li Y."/>
            <person name="Yu H."/>
            <person name="Cui Y."/>
            <person name="Wang N."/>
            <person name="Chen C."/>
            <person name="Wu H."/>
            <person name="Zhao Y."/>
            <person name="Zhang J."/>
            <person name="Li Y."/>
            <person name="Zhou W."/>
            <person name="Zhang B."/>
            <person name="Hu W."/>
            <person name="Eijk M."/>
            <person name="Tang J."/>
            <person name="Witsenboer H."/>
            <person name="Zhao S."/>
            <person name="Li Z."/>
            <person name="Zhang A."/>
            <person name="Wang D."/>
            <person name="Liang C."/>
        </authorList>
    </citation>
    <scope>NUCLEOTIDE SEQUENCE [LARGE SCALE GENOMIC DNA]</scope>
    <source>
        <strain evidence="1">cv. G1812</strain>
    </source>
</reference>
<name>A0A8R7PN09_TRIUA</name>
<evidence type="ECO:0000313" key="2">
    <source>
        <dbReference type="Proteomes" id="UP000015106"/>
    </source>
</evidence>
<organism evidence="1 2">
    <name type="scientific">Triticum urartu</name>
    <name type="common">Red wild einkorn</name>
    <name type="synonym">Crithodium urartu</name>
    <dbReference type="NCBI Taxonomy" id="4572"/>
    <lineage>
        <taxon>Eukaryota</taxon>
        <taxon>Viridiplantae</taxon>
        <taxon>Streptophyta</taxon>
        <taxon>Embryophyta</taxon>
        <taxon>Tracheophyta</taxon>
        <taxon>Spermatophyta</taxon>
        <taxon>Magnoliopsida</taxon>
        <taxon>Liliopsida</taxon>
        <taxon>Poales</taxon>
        <taxon>Poaceae</taxon>
        <taxon>BOP clade</taxon>
        <taxon>Pooideae</taxon>
        <taxon>Triticodae</taxon>
        <taxon>Triticeae</taxon>
        <taxon>Triticinae</taxon>
        <taxon>Triticum</taxon>
    </lineage>
</organism>
<reference evidence="2" key="1">
    <citation type="journal article" date="2013" name="Nature">
        <title>Draft genome of the wheat A-genome progenitor Triticum urartu.</title>
        <authorList>
            <person name="Ling H.Q."/>
            <person name="Zhao S."/>
            <person name="Liu D."/>
            <person name="Wang J."/>
            <person name="Sun H."/>
            <person name="Zhang C."/>
            <person name="Fan H."/>
            <person name="Li D."/>
            <person name="Dong L."/>
            <person name="Tao Y."/>
            <person name="Gao C."/>
            <person name="Wu H."/>
            <person name="Li Y."/>
            <person name="Cui Y."/>
            <person name="Guo X."/>
            <person name="Zheng S."/>
            <person name="Wang B."/>
            <person name="Yu K."/>
            <person name="Liang Q."/>
            <person name="Yang W."/>
            <person name="Lou X."/>
            <person name="Chen J."/>
            <person name="Feng M."/>
            <person name="Jian J."/>
            <person name="Zhang X."/>
            <person name="Luo G."/>
            <person name="Jiang Y."/>
            <person name="Liu J."/>
            <person name="Wang Z."/>
            <person name="Sha Y."/>
            <person name="Zhang B."/>
            <person name="Wu H."/>
            <person name="Tang D."/>
            <person name="Shen Q."/>
            <person name="Xue P."/>
            <person name="Zou S."/>
            <person name="Wang X."/>
            <person name="Liu X."/>
            <person name="Wang F."/>
            <person name="Yang Y."/>
            <person name="An X."/>
            <person name="Dong Z."/>
            <person name="Zhang K."/>
            <person name="Zhang X."/>
            <person name="Luo M.C."/>
            <person name="Dvorak J."/>
            <person name="Tong Y."/>
            <person name="Wang J."/>
            <person name="Yang H."/>
            <person name="Li Z."/>
            <person name="Wang D."/>
            <person name="Zhang A."/>
            <person name="Wang J."/>
        </authorList>
    </citation>
    <scope>NUCLEOTIDE SEQUENCE</scope>
    <source>
        <strain evidence="2">cv. G1812</strain>
    </source>
</reference>
<keyword evidence="2" id="KW-1185">Reference proteome</keyword>
<dbReference type="Gramene" id="TuG1812G0300000229.01.T01">
    <property type="protein sequence ID" value="TuG1812G0300000229.01.T01.cds427613"/>
    <property type="gene ID" value="TuG1812G0300000229.01"/>
</dbReference>
<dbReference type="EnsemblPlants" id="TuG1812G0300000229.01.T01">
    <property type="protein sequence ID" value="TuG1812G0300000229.01.T01.cds427613"/>
    <property type="gene ID" value="TuG1812G0300000229.01"/>
</dbReference>
<proteinExistence type="predicted"/>
<protein>
    <submittedName>
        <fullName evidence="1">Uncharacterized protein</fullName>
    </submittedName>
</protein>
<dbReference type="AlphaFoldDB" id="A0A8R7PN09"/>
<reference evidence="1" key="3">
    <citation type="submission" date="2022-06" db="UniProtKB">
        <authorList>
            <consortium name="EnsemblPlants"/>
        </authorList>
    </citation>
    <scope>IDENTIFICATION</scope>
</reference>
<sequence>MVLWVLNDGNSSSMSPSIIPWPGMGGDDSLAPNPPPSSVFSGALGSPGLHVLSWSGLHTKPPVAFACLVASSAHASTTASISDTRADGAMAMLVLLCTAGGVWRRHRC</sequence>
<dbReference type="Proteomes" id="UP000015106">
    <property type="component" value="Chromosome 3"/>
</dbReference>